<reference evidence="2 3" key="1">
    <citation type="submission" date="2017-05" db="EMBL/GenBank/DDBJ databases">
        <authorList>
            <person name="Varghese N."/>
            <person name="Submissions S."/>
        </authorList>
    </citation>
    <scope>NUCLEOTIDE SEQUENCE [LARGE SCALE GENOMIC DNA]</scope>
    <source>
        <strain evidence="2 3">DSM 100094</strain>
    </source>
</reference>
<evidence type="ECO:0000313" key="2">
    <source>
        <dbReference type="EMBL" id="SMO57253.1"/>
    </source>
</evidence>
<dbReference type="EMBL" id="FXTK01000004">
    <property type="protein sequence ID" value="SMO57253.1"/>
    <property type="molecule type" value="Genomic_DNA"/>
</dbReference>
<dbReference type="OrthoDB" id="7595324at2"/>
<dbReference type="PROSITE" id="PS00141">
    <property type="entry name" value="ASP_PROTEASE"/>
    <property type="match status" value="1"/>
</dbReference>
<sequence length="191" mass="20526">MDEDFGRLAYLVLLLVAVGGYLVVEMRARPGKTLRFAAAWGMIFLGAIAIAGMWGDIRNTVAPQARVLEGGRIEVPLGDDGHYHLTAQVNGKPLRFIVDTGATTIALGEDDARKIGIDTDRLGYTGEAQTANGPVETATVMLDSVAIGDIHDESVPALILRSELGVSLMGMSYLSRFARVSIEGNRLILER</sequence>
<keyword evidence="2" id="KW-0645">Protease</keyword>
<dbReference type="SUPFAM" id="SSF50630">
    <property type="entry name" value="Acid proteases"/>
    <property type="match status" value="1"/>
</dbReference>
<dbReference type="Pfam" id="PF13975">
    <property type="entry name" value="gag-asp_proteas"/>
    <property type="match status" value="1"/>
</dbReference>
<dbReference type="CDD" id="cd05483">
    <property type="entry name" value="retropepsin_like_bacteria"/>
    <property type="match status" value="1"/>
</dbReference>
<keyword evidence="2" id="KW-0378">Hydrolase</keyword>
<keyword evidence="1" id="KW-1133">Transmembrane helix</keyword>
<proteinExistence type="predicted"/>
<dbReference type="InterPro" id="IPR001969">
    <property type="entry name" value="Aspartic_peptidase_AS"/>
</dbReference>
<dbReference type="InterPro" id="IPR021109">
    <property type="entry name" value="Peptidase_aspartic_dom_sf"/>
</dbReference>
<dbReference type="Gene3D" id="2.40.70.10">
    <property type="entry name" value="Acid Proteases"/>
    <property type="match status" value="1"/>
</dbReference>
<dbReference type="Proteomes" id="UP000319014">
    <property type="component" value="Unassembled WGS sequence"/>
</dbReference>
<dbReference type="InterPro" id="IPR011969">
    <property type="entry name" value="Clan_AA_Asp_peptidase_C"/>
</dbReference>
<dbReference type="RefSeq" id="WP_142662407.1">
    <property type="nucleotide sequence ID" value="NZ_FXTK01000004.1"/>
</dbReference>
<dbReference type="AlphaFoldDB" id="A0A521CCW2"/>
<dbReference type="GO" id="GO:0006508">
    <property type="term" value="P:proteolysis"/>
    <property type="evidence" value="ECO:0007669"/>
    <property type="project" value="UniProtKB-KW"/>
</dbReference>
<organism evidence="2 3">
    <name type="scientific">Paracoccus laeviglucosivorans</name>
    <dbReference type="NCBI Taxonomy" id="1197861"/>
    <lineage>
        <taxon>Bacteria</taxon>
        <taxon>Pseudomonadati</taxon>
        <taxon>Pseudomonadota</taxon>
        <taxon>Alphaproteobacteria</taxon>
        <taxon>Rhodobacterales</taxon>
        <taxon>Paracoccaceae</taxon>
        <taxon>Paracoccus</taxon>
    </lineage>
</organism>
<accession>A0A521CCW2</accession>
<dbReference type="NCBIfam" id="TIGR02281">
    <property type="entry name" value="clan_AA_DTGA"/>
    <property type="match status" value="1"/>
</dbReference>
<keyword evidence="1" id="KW-0472">Membrane</keyword>
<feature type="transmembrane region" description="Helical" evidence="1">
    <location>
        <begin position="36"/>
        <end position="55"/>
    </location>
</feature>
<gene>
    <name evidence="2" type="ORF">SAMN06265221_104204</name>
</gene>
<protein>
    <submittedName>
        <fullName evidence="2">Aspartyl protease family protein</fullName>
    </submittedName>
</protein>
<dbReference type="GO" id="GO:0004190">
    <property type="term" value="F:aspartic-type endopeptidase activity"/>
    <property type="evidence" value="ECO:0007669"/>
    <property type="project" value="InterPro"/>
</dbReference>
<name>A0A521CCW2_9RHOB</name>
<evidence type="ECO:0000313" key="3">
    <source>
        <dbReference type="Proteomes" id="UP000319014"/>
    </source>
</evidence>
<keyword evidence="1" id="KW-0812">Transmembrane</keyword>
<evidence type="ECO:0000256" key="1">
    <source>
        <dbReference type="SAM" id="Phobius"/>
    </source>
</evidence>
<dbReference type="InterPro" id="IPR034122">
    <property type="entry name" value="Retropepsin-like_bacterial"/>
</dbReference>
<keyword evidence="3" id="KW-1185">Reference proteome</keyword>
<feature type="transmembrane region" description="Helical" evidence="1">
    <location>
        <begin position="6"/>
        <end position="24"/>
    </location>
</feature>